<dbReference type="GO" id="GO:0042952">
    <property type="term" value="P:beta-ketoadipate pathway"/>
    <property type="evidence" value="ECO:0007669"/>
    <property type="project" value="InterPro"/>
</dbReference>
<evidence type="ECO:0000313" key="2">
    <source>
        <dbReference type="EMBL" id="RVU35094.1"/>
    </source>
</evidence>
<dbReference type="InterPro" id="IPR000639">
    <property type="entry name" value="Epox_hydrolase-like"/>
</dbReference>
<feature type="domain" description="AB hydrolase-1" evidence="1">
    <location>
        <begin position="31"/>
        <end position="253"/>
    </location>
</feature>
<organism evidence="2 3">
    <name type="scientific">Hwanghaeella grinnelliae</name>
    <dbReference type="NCBI Taxonomy" id="2500179"/>
    <lineage>
        <taxon>Bacteria</taxon>
        <taxon>Pseudomonadati</taxon>
        <taxon>Pseudomonadota</taxon>
        <taxon>Alphaproteobacteria</taxon>
        <taxon>Rhodospirillales</taxon>
        <taxon>Rhodospirillaceae</taxon>
        <taxon>Hwanghaeella</taxon>
    </lineage>
</organism>
<evidence type="ECO:0000259" key="1">
    <source>
        <dbReference type="Pfam" id="PF00561"/>
    </source>
</evidence>
<sequence length="273" mass="29876">MTQGDSEMEGDVTANGVRLHYKIDGPDEGIPLVFCNSLATDLNMWNEQIAALADKYRILRYDRRGHGQSEAKDEPIEIKTLADDVVALAEALGFKGAHFCGLSIGGMTGQALGLYHPGVFKSLALCATTSAIPKEMHQTWIDRVATVKENGMEAMGDTTVQRWFTEDWISANPSRVAEVRSMIVNTSIIGYSRCCEAISRLDYTSQLGSIKTPTIIIPGEVDPALPPAMSDVIHENLPGSRLETVKGAAHLCNVQAPDQFNDILRRWLDEQSA</sequence>
<dbReference type="InterPro" id="IPR029058">
    <property type="entry name" value="AB_hydrolase_fold"/>
</dbReference>
<dbReference type="PANTHER" id="PTHR43433:SF5">
    <property type="entry name" value="AB HYDROLASE-1 DOMAIN-CONTAINING PROTEIN"/>
    <property type="match status" value="1"/>
</dbReference>
<protein>
    <submittedName>
        <fullName evidence="2">3-oxoadipate enol-lactonase</fullName>
        <ecNumber evidence="2">3.1.1.24</ecNumber>
    </submittedName>
</protein>
<dbReference type="SUPFAM" id="SSF53474">
    <property type="entry name" value="alpha/beta-Hydrolases"/>
    <property type="match status" value="1"/>
</dbReference>
<accession>A0A437QKQ2</accession>
<dbReference type="PRINTS" id="PR00412">
    <property type="entry name" value="EPOXHYDRLASE"/>
</dbReference>
<dbReference type="Gene3D" id="3.40.50.1820">
    <property type="entry name" value="alpha/beta hydrolase"/>
    <property type="match status" value="1"/>
</dbReference>
<keyword evidence="2" id="KW-0378">Hydrolase</keyword>
<dbReference type="Pfam" id="PF00561">
    <property type="entry name" value="Abhydrolase_1"/>
    <property type="match status" value="1"/>
</dbReference>
<dbReference type="Proteomes" id="UP000287447">
    <property type="component" value="Unassembled WGS sequence"/>
</dbReference>
<dbReference type="GO" id="GO:0047570">
    <property type="term" value="F:3-oxoadipate enol-lactonase activity"/>
    <property type="evidence" value="ECO:0007669"/>
    <property type="project" value="UniProtKB-EC"/>
</dbReference>
<dbReference type="EMBL" id="SADE01000003">
    <property type="protein sequence ID" value="RVU35094.1"/>
    <property type="molecule type" value="Genomic_DNA"/>
</dbReference>
<name>A0A437QKQ2_9PROT</name>
<gene>
    <name evidence="2" type="primary">pcaD</name>
    <name evidence="2" type="ORF">EOI86_19920</name>
</gene>
<proteinExistence type="predicted"/>
<reference evidence="3" key="1">
    <citation type="submission" date="2019-01" db="EMBL/GenBank/DDBJ databases">
        <title>Gri0909 isolated from a small marine red alga.</title>
        <authorList>
            <person name="Kim J."/>
            <person name="Jeong S.E."/>
            <person name="Jeon C.O."/>
        </authorList>
    </citation>
    <scope>NUCLEOTIDE SEQUENCE [LARGE SCALE GENOMIC DNA]</scope>
    <source>
        <strain evidence="3">Gri0909</strain>
    </source>
</reference>
<dbReference type="NCBIfam" id="TIGR02427">
    <property type="entry name" value="protocat_pcaD"/>
    <property type="match status" value="1"/>
</dbReference>
<dbReference type="AlphaFoldDB" id="A0A437QKQ2"/>
<dbReference type="PANTHER" id="PTHR43433">
    <property type="entry name" value="HYDROLASE, ALPHA/BETA FOLD FAMILY PROTEIN"/>
    <property type="match status" value="1"/>
</dbReference>
<dbReference type="InterPro" id="IPR000073">
    <property type="entry name" value="AB_hydrolase_1"/>
</dbReference>
<evidence type="ECO:0000313" key="3">
    <source>
        <dbReference type="Proteomes" id="UP000287447"/>
    </source>
</evidence>
<dbReference type="InterPro" id="IPR050471">
    <property type="entry name" value="AB_hydrolase"/>
</dbReference>
<comment type="caution">
    <text evidence="2">The sequence shown here is derived from an EMBL/GenBank/DDBJ whole genome shotgun (WGS) entry which is preliminary data.</text>
</comment>
<keyword evidence="3" id="KW-1185">Reference proteome</keyword>
<dbReference type="InterPro" id="IPR026968">
    <property type="entry name" value="PcaD/CatD"/>
</dbReference>
<dbReference type="PRINTS" id="PR00111">
    <property type="entry name" value="ABHYDROLASE"/>
</dbReference>
<dbReference type="EC" id="3.1.1.24" evidence="2"/>